<evidence type="ECO:0000256" key="1">
    <source>
        <dbReference type="SAM" id="MobiDB-lite"/>
    </source>
</evidence>
<sequence>MTRVRFLSCLLAAALLLPACSGVPGESSGAPSVTVPADPGAGAPSAPAPSTGQETGPETGLETGPETGLETGPGTDAARGAAPPGFASPGGSSGSPAGAGNPEFSSARLEAAVAAANRSLALDGQVLSEAALRAVLPDTEAAAGTEVTFEPAACAEIAATASVSAVQDASLAGLAYGTDEGAASVLNVAAYADESILDTLDYIDEAVLSDCAEVRMAGDGATVTVTNTRLEVTTAAEHILALDTAASSAAGNTRLVVVSARTGNVRLVASLPAPRDAQRSAEEAGLLIDAVLTELGLASR</sequence>
<evidence type="ECO:0008006" key="5">
    <source>
        <dbReference type="Google" id="ProtNLM"/>
    </source>
</evidence>
<feature type="region of interest" description="Disordered" evidence="1">
    <location>
        <begin position="23"/>
        <end position="103"/>
    </location>
</feature>
<dbReference type="EMBL" id="CP106856">
    <property type="protein sequence ID" value="UYB37184.1"/>
    <property type="molecule type" value="Genomic_DNA"/>
</dbReference>
<proteinExistence type="predicted"/>
<evidence type="ECO:0000256" key="2">
    <source>
        <dbReference type="SAM" id="SignalP"/>
    </source>
</evidence>
<name>A0ABY6FWU3_9MICC</name>
<accession>A0ABY6FWU3</accession>
<feature type="chain" id="PRO_5047509149" description="PknH-like extracellular domain-containing protein" evidence="2">
    <location>
        <begin position="22"/>
        <end position="300"/>
    </location>
</feature>
<reference evidence="3" key="1">
    <citation type="submission" date="2022-09" db="EMBL/GenBank/DDBJ databases">
        <authorList>
            <person name="Li D."/>
            <person name="Cheng J."/>
            <person name="Li Y."/>
        </authorList>
    </citation>
    <scope>NUCLEOTIDE SEQUENCE</scope>
    <source>
        <strain evidence="3">DL</strain>
    </source>
</reference>
<keyword evidence="4" id="KW-1185">Reference proteome</keyword>
<keyword evidence="2" id="KW-0732">Signal</keyword>
<organism evidence="3 4">
    <name type="scientific">Arthrobacter koreensis</name>
    <dbReference type="NCBI Taxonomy" id="199136"/>
    <lineage>
        <taxon>Bacteria</taxon>
        <taxon>Bacillati</taxon>
        <taxon>Actinomycetota</taxon>
        <taxon>Actinomycetes</taxon>
        <taxon>Micrococcales</taxon>
        <taxon>Micrococcaceae</taxon>
        <taxon>Arthrobacter</taxon>
    </lineage>
</organism>
<dbReference type="RefSeq" id="WP_263128702.1">
    <property type="nucleotide sequence ID" value="NZ_CP106856.1"/>
</dbReference>
<feature type="signal peptide" evidence="2">
    <location>
        <begin position="1"/>
        <end position="21"/>
    </location>
</feature>
<evidence type="ECO:0000313" key="3">
    <source>
        <dbReference type="EMBL" id="UYB37184.1"/>
    </source>
</evidence>
<evidence type="ECO:0000313" key="4">
    <source>
        <dbReference type="Proteomes" id="UP001063368"/>
    </source>
</evidence>
<gene>
    <name evidence="3" type="ORF">N9A08_05895</name>
</gene>
<dbReference type="Proteomes" id="UP001063368">
    <property type="component" value="Chromosome"/>
</dbReference>
<protein>
    <recommendedName>
        <fullName evidence="5">PknH-like extracellular domain-containing protein</fullName>
    </recommendedName>
</protein>
<feature type="compositionally biased region" description="Low complexity" evidence="1">
    <location>
        <begin position="36"/>
        <end position="103"/>
    </location>
</feature>